<evidence type="ECO:0000256" key="1">
    <source>
        <dbReference type="SAM" id="MobiDB-lite"/>
    </source>
</evidence>
<dbReference type="CDD" id="cd09276">
    <property type="entry name" value="Rnase_HI_RT_non_LTR"/>
    <property type="match status" value="1"/>
</dbReference>
<reference evidence="2" key="1">
    <citation type="submission" date="2021-04" db="EMBL/GenBank/DDBJ databases">
        <authorList>
            <person name="Tunstrom K."/>
        </authorList>
    </citation>
    <scope>NUCLEOTIDE SEQUENCE</scope>
</reference>
<feature type="compositionally biased region" description="Basic and acidic residues" evidence="1">
    <location>
        <begin position="96"/>
        <end position="105"/>
    </location>
</feature>
<dbReference type="Proteomes" id="UP000691718">
    <property type="component" value="Unassembled WGS sequence"/>
</dbReference>
<dbReference type="EMBL" id="CAJQZP010000881">
    <property type="protein sequence ID" value="CAG4991036.1"/>
    <property type="molecule type" value="Genomic_DNA"/>
</dbReference>
<keyword evidence="3" id="KW-1185">Reference proteome</keyword>
<dbReference type="OrthoDB" id="411823at2759"/>
<comment type="caution">
    <text evidence="2">The sequence shown here is derived from an EMBL/GenBank/DDBJ whole genome shotgun (WGS) entry which is preliminary data.</text>
</comment>
<proteinExistence type="predicted"/>
<dbReference type="AlphaFoldDB" id="A0A8S3WYI0"/>
<sequence>MSYWKQSETQTSTDGSKIEGRVGAALTWWEDGREISSSTFRLDPSCTVFQSELYALLRATKLAESSTEPVVNIMSDSRSSLDLQTLKQATPYSRKHREDEKRGKSDTAVLVKGSCRHVWK</sequence>
<organism evidence="2 3">
    <name type="scientific">Parnassius apollo</name>
    <name type="common">Apollo butterfly</name>
    <name type="synonym">Papilio apollo</name>
    <dbReference type="NCBI Taxonomy" id="110799"/>
    <lineage>
        <taxon>Eukaryota</taxon>
        <taxon>Metazoa</taxon>
        <taxon>Ecdysozoa</taxon>
        <taxon>Arthropoda</taxon>
        <taxon>Hexapoda</taxon>
        <taxon>Insecta</taxon>
        <taxon>Pterygota</taxon>
        <taxon>Neoptera</taxon>
        <taxon>Endopterygota</taxon>
        <taxon>Lepidoptera</taxon>
        <taxon>Glossata</taxon>
        <taxon>Ditrysia</taxon>
        <taxon>Papilionoidea</taxon>
        <taxon>Papilionidae</taxon>
        <taxon>Parnassiinae</taxon>
        <taxon>Parnassini</taxon>
        <taxon>Parnassius</taxon>
        <taxon>Parnassius</taxon>
    </lineage>
</organism>
<protein>
    <submittedName>
        <fullName evidence="2">(apollo) hypothetical protein</fullName>
    </submittedName>
</protein>
<accession>A0A8S3WYI0</accession>
<feature type="region of interest" description="Disordered" evidence="1">
    <location>
        <begin position="87"/>
        <end position="107"/>
    </location>
</feature>
<name>A0A8S3WYI0_PARAO</name>
<evidence type="ECO:0000313" key="3">
    <source>
        <dbReference type="Proteomes" id="UP000691718"/>
    </source>
</evidence>
<gene>
    <name evidence="2" type="ORF">PAPOLLO_LOCUS12060</name>
</gene>
<evidence type="ECO:0000313" key="2">
    <source>
        <dbReference type="EMBL" id="CAG4991036.1"/>
    </source>
</evidence>